<name>A0A7X1FW68_9SPHN</name>
<keyword evidence="9" id="KW-1185">Reference proteome</keyword>
<dbReference type="GO" id="GO:0046872">
    <property type="term" value="F:metal ion binding"/>
    <property type="evidence" value="ECO:0007669"/>
    <property type="project" value="UniProtKB-KW"/>
</dbReference>
<dbReference type="RefSeq" id="WP_185677887.1">
    <property type="nucleotide sequence ID" value="NZ_JACLAX010000002.1"/>
</dbReference>
<dbReference type="Gene3D" id="3.90.79.10">
    <property type="entry name" value="Nucleoside Triphosphate Pyrophosphohydrolase"/>
    <property type="match status" value="1"/>
</dbReference>
<comment type="cofactor">
    <cofactor evidence="2">
        <name>Mg(2+)</name>
        <dbReference type="ChEBI" id="CHEBI:18420"/>
    </cofactor>
</comment>
<evidence type="ECO:0000256" key="6">
    <source>
        <dbReference type="ARBA" id="ARBA00023211"/>
    </source>
</evidence>
<organism evidence="8 9">
    <name type="scientific">Novosphingobium piscinae</name>
    <dbReference type="NCBI Taxonomy" id="1507448"/>
    <lineage>
        <taxon>Bacteria</taxon>
        <taxon>Pseudomonadati</taxon>
        <taxon>Pseudomonadota</taxon>
        <taxon>Alphaproteobacteria</taxon>
        <taxon>Sphingomonadales</taxon>
        <taxon>Sphingomonadaceae</taxon>
        <taxon>Novosphingobium</taxon>
    </lineage>
</organism>
<dbReference type="PANTHER" id="PTHR12318">
    <property type="entry name" value="TESTOSTERONE-REGULATED PROTEIN RP2"/>
    <property type="match status" value="1"/>
</dbReference>
<dbReference type="SUPFAM" id="SSF55811">
    <property type="entry name" value="Nudix"/>
    <property type="match status" value="1"/>
</dbReference>
<evidence type="ECO:0000256" key="1">
    <source>
        <dbReference type="ARBA" id="ARBA00001936"/>
    </source>
</evidence>
<evidence type="ECO:0000256" key="3">
    <source>
        <dbReference type="ARBA" id="ARBA00022723"/>
    </source>
</evidence>
<reference evidence="8 9" key="1">
    <citation type="submission" date="2020-08" db="EMBL/GenBank/DDBJ databases">
        <title>The genome sequence of type strain Novosphingobium piscinae KCTC 42194.</title>
        <authorList>
            <person name="Liu Y."/>
        </authorList>
    </citation>
    <scope>NUCLEOTIDE SEQUENCE [LARGE SCALE GENOMIC DNA]</scope>
    <source>
        <strain evidence="8 9">KCTC 42194</strain>
    </source>
</reference>
<dbReference type="Proteomes" id="UP000551327">
    <property type="component" value="Unassembled WGS sequence"/>
</dbReference>
<dbReference type="PROSITE" id="PS51462">
    <property type="entry name" value="NUDIX"/>
    <property type="match status" value="1"/>
</dbReference>
<sequence>MTPRAPASLPAVSFPAATLVLFRRGAAGGPPELMMLERGAQMRFAAGAIVFPGGRVDPSDHTLAQHVAPDLDPADAAARVAAVRETLEETGLLVGVNEAVTAAIAQAARAALSEQGALAPVLEQFGLTLDLEALVPFARWCPFWDGAFDTRFYLADLGTGSVDIAADGTESARLCWTSAADMLAAIGRGEASALFPTVCNLQRLAQFASFAEARAEAAVIAPELIVPWAESVAGTEYLCIPADRGYPETRRPLAEVRRGRA</sequence>
<dbReference type="InterPro" id="IPR015797">
    <property type="entry name" value="NUDIX_hydrolase-like_dom_sf"/>
</dbReference>
<evidence type="ECO:0000313" key="9">
    <source>
        <dbReference type="Proteomes" id="UP000551327"/>
    </source>
</evidence>
<keyword evidence="3" id="KW-0479">Metal-binding</keyword>
<evidence type="ECO:0000256" key="2">
    <source>
        <dbReference type="ARBA" id="ARBA00001946"/>
    </source>
</evidence>
<accession>A0A7X1FW68</accession>
<keyword evidence="6" id="KW-0464">Manganese</keyword>
<feature type="domain" description="Nudix hydrolase" evidence="7">
    <location>
        <begin position="12"/>
        <end position="205"/>
    </location>
</feature>
<dbReference type="PANTHER" id="PTHR12318:SF0">
    <property type="entry name" value="ACYL-COENZYME A DIPHOSPHATASE NUDT19"/>
    <property type="match status" value="1"/>
</dbReference>
<dbReference type="InterPro" id="IPR000086">
    <property type="entry name" value="NUDIX_hydrolase_dom"/>
</dbReference>
<dbReference type="GO" id="GO:0016818">
    <property type="term" value="F:hydrolase activity, acting on acid anhydrides, in phosphorus-containing anhydrides"/>
    <property type="evidence" value="ECO:0007669"/>
    <property type="project" value="InterPro"/>
</dbReference>
<dbReference type="AlphaFoldDB" id="A0A7X1FW68"/>
<protein>
    <submittedName>
        <fullName evidence="8">NUDIX domain-containing protein</fullName>
    </submittedName>
</protein>
<comment type="cofactor">
    <cofactor evidence="1">
        <name>Mn(2+)</name>
        <dbReference type="ChEBI" id="CHEBI:29035"/>
    </cofactor>
</comment>
<evidence type="ECO:0000256" key="5">
    <source>
        <dbReference type="ARBA" id="ARBA00022842"/>
    </source>
</evidence>
<comment type="caution">
    <text evidence="8">The sequence shown here is derived from an EMBL/GenBank/DDBJ whole genome shotgun (WGS) entry which is preliminary data.</text>
</comment>
<dbReference type="InterPro" id="IPR039121">
    <property type="entry name" value="NUDT19"/>
</dbReference>
<keyword evidence="5" id="KW-0460">Magnesium</keyword>
<evidence type="ECO:0000256" key="4">
    <source>
        <dbReference type="ARBA" id="ARBA00022801"/>
    </source>
</evidence>
<keyword evidence="4" id="KW-0378">Hydrolase</keyword>
<evidence type="ECO:0000313" key="8">
    <source>
        <dbReference type="EMBL" id="MBC2667989.1"/>
    </source>
</evidence>
<proteinExistence type="predicted"/>
<dbReference type="EMBL" id="JACLAX010000002">
    <property type="protein sequence ID" value="MBC2667989.1"/>
    <property type="molecule type" value="Genomic_DNA"/>
</dbReference>
<gene>
    <name evidence="8" type="ORF">H7F53_02380</name>
</gene>
<evidence type="ECO:0000259" key="7">
    <source>
        <dbReference type="PROSITE" id="PS51462"/>
    </source>
</evidence>